<dbReference type="InterPro" id="IPR000073">
    <property type="entry name" value="AB_hydrolase_1"/>
</dbReference>
<evidence type="ECO:0000313" key="2">
    <source>
        <dbReference type="EMBL" id="QKW54838.1"/>
    </source>
</evidence>
<accession>A0A7H8NMV7</accession>
<organism evidence="2 3">
    <name type="scientific">Streptomyces buecherae</name>
    <dbReference type="NCBI Taxonomy" id="2763006"/>
    <lineage>
        <taxon>Bacteria</taxon>
        <taxon>Bacillati</taxon>
        <taxon>Actinomycetota</taxon>
        <taxon>Actinomycetes</taxon>
        <taxon>Kitasatosporales</taxon>
        <taxon>Streptomycetaceae</taxon>
        <taxon>Streptomyces</taxon>
    </lineage>
</organism>
<dbReference type="GO" id="GO:0016787">
    <property type="term" value="F:hydrolase activity"/>
    <property type="evidence" value="ECO:0007669"/>
    <property type="project" value="UniProtKB-KW"/>
</dbReference>
<sequence>MEKIASRDGTVIAYDRVGAGPPVIVVAGASCDRGVQATLAGALARHVTVLNYDRRGRGDSGDTLPYAVDRELEDIRALVDAAGGRASLLGLSSGAVLAARAAADGVPLERLILWEPPFSVDAEGRRRARAYAARLRELLAHDQRGDALALFLRQVGLPEAAIAERRRSPYWESGVALAHTLAYDAAVMADSTPPTGVLAQIGTPSLVLAGSRSPEPLRRAAERAAASIPDSRHQVLADQDHHVDPEAIAPVVARFAGAAAGA</sequence>
<dbReference type="Gene3D" id="3.40.50.1820">
    <property type="entry name" value="alpha/beta hydrolase"/>
    <property type="match status" value="1"/>
</dbReference>
<keyword evidence="3" id="KW-1185">Reference proteome</keyword>
<dbReference type="Pfam" id="PF12697">
    <property type="entry name" value="Abhydrolase_6"/>
    <property type="match status" value="1"/>
</dbReference>
<feature type="domain" description="AB hydrolase-1" evidence="1">
    <location>
        <begin position="36"/>
        <end position="249"/>
    </location>
</feature>
<dbReference type="PANTHER" id="PTHR43433">
    <property type="entry name" value="HYDROLASE, ALPHA/BETA FOLD FAMILY PROTEIN"/>
    <property type="match status" value="1"/>
</dbReference>
<proteinExistence type="predicted"/>
<dbReference type="AlphaFoldDB" id="A0A7H8NMV7"/>
<dbReference type="PROSITE" id="PS51257">
    <property type="entry name" value="PROKAR_LIPOPROTEIN"/>
    <property type="match status" value="1"/>
</dbReference>
<protein>
    <submittedName>
        <fullName evidence="2">Alpha/beta hydrolase</fullName>
    </submittedName>
</protein>
<dbReference type="Proteomes" id="UP000509303">
    <property type="component" value="Chromosome"/>
</dbReference>
<dbReference type="InterPro" id="IPR029058">
    <property type="entry name" value="AB_hydrolase_fold"/>
</dbReference>
<keyword evidence="2" id="KW-0378">Hydrolase</keyword>
<gene>
    <name evidence="2" type="ORF">HUT08_28505</name>
</gene>
<dbReference type="PANTHER" id="PTHR43433:SF10">
    <property type="entry name" value="AB HYDROLASE-1 DOMAIN-CONTAINING PROTEIN"/>
    <property type="match status" value="1"/>
</dbReference>
<dbReference type="EMBL" id="CP054929">
    <property type="protein sequence ID" value="QKW54838.1"/>
    <property type="molecule type" value="Genomic_DNA"/>
</dbReference>
<reference evidence="2 3" key="1">
    <citation type="submission" date="2020-06" db="EMBL/GenBank/DDBJ databases">
        <title>Genome mining for natural products.</title>
        <authorList>
            <person name="Zhang B."/>
            <person name="Shi J."/>
            <person name="Ge H."/>
        </authorList>
    </citation>
    <scope>NUCLEOTIDE SEQUENCE [LARGE SCALE GENOMIC DNA]</scope>
    <source>
        <strain evidence="2 3">NA00687</strain>
    </source>
</reference>
<evidence type="ECO:0000259" key="1">
    <source>
        <dbReference type="Pfam" id="PF12697"/>
    </source>
</evidence>
<dbReference type="SUPFAM" id="SSF53474">
    <property type="entry name" value="alpha/beta-Hydrolases"/>
    <property type="match status" value="1"/>
</dbReference>
<name>A0A7H8NMV7_9ACTN</name>
<dbReference type="InterPro" id="IPR050471">
    <property type="entry name" value="AB_hydrolase"/>
</dbReference>
<evidence type="ECO:0000313" key="3">
    <source>
        <dbReference type="Proteomes" id="UP000509303"/>
    </source>
</evidence>